<accession>A0ABY1QJL7</accession>
<feature type="region of interest" description="Disordered" evidence="1">
    <location>
        <begin position="36"/>
        <end position="57"/>
    </location>
</feature>
<dbReference type="EMBL" id="FXUL01000017">
    <property type="protein sequence ID" value="SMP71733.1"/>
    <property type="molecule type" value="Genomic_DNA"/>
</dbReference>
<organism evidence="2 3">
    <name type="scientific">Noviherbaspirillum suwonense</name>
    <dbReference type="NCBI Taxonomy" id="1224511"/>
    <lineage>
        <taxon>Bacteria</taxon>
        <taxon>Pseudomonadati</taxon>
        <taxon>Pseudomonadota</taxon>
        <taxon>Betaproteobacteria</taxon>
        <taxon>Burkholderiales</taxon>
        <taxon>Oxalobacteraceae</taxon>
        <taxon>Noviherbaspirillum</taxon>
    </lineage>
</organism>
<evidence type="ECO:0000313" key="3">
    <source>
        <dbReference type="Proteomes" id="UP001158049"/>
    </source>
</evidence>
<comment type="caution">
    <text evidence="2">The sequence shown here is derived from an EMBL/GenBank/DDBJ whole genome shotgun (WGS) entry which is preliminary data.</text>
</comment>
<dbReference type="RefSeq" id="WP_283443963.1">
    <property type="nucleotide sequence ID" value="NZ_FXUL01000017.1"/>
</dbReference>
<dbReference type="Gene3D" id="6.20.20.10">
    <property type="match status" value="1"/>
</dbReference>
<keyword evidence="3" id="KW-1185">Reference proteome</keyword>
<evidence type="ECO:0000256" key="1">
    <source>
        <dbReference type="SAM" id="MobiDB-lite"/>
    </source>
</evidence>
<sequence length="57" mass="6136">MNAQDSRLTCEHCHGTGYITTALSKLPCLTCSTSEFVSTGQDQSKVSNHQEMSGEQG</sequence>
<protein>
    <recommendedName>
        <fullName evidence="4">Molecular chaperone DnaJ</fullName>
    </recommendedName>
</protein>
<name>A0ABY1QJL7_9BURK</name>
<reference evidence="2 3" key="1">
    <citation type="submission" date="2017-05" db="EMBL/GenBank/DDBJ databases">
        <authorList>
            <person name="Varghese N."/>
            <person name="Submissions S."/>
        </authorList>
    </citation>
    <scope>NUCLEOTIDE SEQUENCE [LARGE SCALE GENOMIC DNA]</scope>
    <source>
        <strain evidence="2 3">DSM 26001</strain>
    </source>
</reference>
<gene>
    <name evidence="2" type="ORF">SAMN06295970_11763</name>
</gene>
<evidence type="ECO:0000313" key="2">
    <source>
        <dbReference type="EMBL" id="SMP71733.1"/>
    </source>
</evidence>
<evidence type="ECO:0008006" key="4">
    <source>
        <dbReference type="Google" id="ProtNLM"/>
    </source>
</evidence>
<proteinExistence type="predicted"/>
<dbReference type="Proteomes" id="UP001158049">
    <property type="component" value="Unassembled WGS sequence"/>
</dbReference>